<comment type="catalytic activity">
    <reaction evidence="40">
        <text>1-hexadecanoyl-2-(9Z-octadecenoyl)-sn-glycero-3-phosphocholine + H2O = 1-hexadecanoyl-sn-glycero-3-phosphocholine + (9Z)-octadecenoate + H(+)</text>
        <dbReference type="Rhea" id="RHEA:38779"/>
        <dbReference type="ChEBI" id="CHEBI:15377"/>
        <dbReference type="ChEBI" id="CHEBI:15378"/>
        <dbReference type="ChEBI" id="CHEBI:30823"/>
        <dbReference type="ChEBI" id="CHEBI:72998"/>
        <dbReference type="ChEBI" id="CHEBI:73001"/>
    </reaction>
    <physiologicalReaction direction="left-to-right" evidence="40">
        <dbReference type="Rhea" id="RHEA:38780"/>
    </physiologicalReaction>
</comment>
<evidence type="ECO:0000256" key="13">
    <source>
        <dbReference type="ARBA" id="ARBA00023098"/>
    </source>
</evidence>
<comment type="catalytic activity">
    <reaction evidence="44">
        <text>1,2-dihexadecanoyl-sn-glycero-3-phosphocholine + 2 H2O = sn-glycerol 3-phosphocholine + 2 hexadecanoate + 2 H(+)</text>
        <dbReference type="Rhea" id="RHEA:40975"/>
        <dbReference type="ChEBI" id="CHEBI:7896"/>
        <dbReference type="ChEBI" id="CHEBI:15377"/>
        <dbReference type="ChEBI" id="CHEBI:15378"/>
        <dbReference type="ChEBI" id="CHEBI:16870"/>
        <dbReference type="ChEBI" id="CHEBI:72999"/>
    </reaction>
    <physiologicalReaction direction="left-to-right" evidence="44">
        <dbReference type="Rhea" id="RHEA:40976"/>
    </physiologicalReaction>
</comment>
<comment type="catalytic activity">
    <reaction evidence="42">
        <text>1-O-hexadecyl-2-(9Z)-octadecenoyl-sn-glycero-3-phosphocholine + H2O = 1-O-hexadecyl-sn-glycero-3-phosphocholine + (9Z)-octadecenoate + H(+)</text>
        <dbReference type="Rhea" id="RHEA:40915"/>
        <dbReference type="ChEBI" id="CHEBI:15377"/>
        <dbReference type="ChEBI" id="CHEBI:15378"/>
        <dbReference type="ChEBI" id="CHEBI:30823"/>
        <dbReference type="ChEBI" id="CHEBI:34112"/>
        <dbReference type="ChEBI" id="CHEBI:64496"/>
    </reaction>
    <physiologicalReaction direction="left-to-right" evidence="42">
        <dbReference type="Rhea" id="RHEA:40916"/>
    </physiologicalReaction>
</comment>
<evidence type="ECO:0000256" key="37">
    <source>
        <dbReference type="ARBA" id="ARBA00048454"/>
    </source>
</evidence>
<comment type="catalytic activity">
    <reaction evidence="33">
        <text>1,2-dihexadecanoyl-sn-glycero-3-phosphocholine + H2O = 1-hexadecanoyl-sn-glycero-3-phosphocholine + hexadecanoate + H(+)</text>
        <dbReference type="Rhea" id="RHEA:41223"/>
        <dbReference type="ChEBI" id="CHEBI:7896"/>
        <dbReference type="ChEBI" id="CHEBI:15377"/>
        <dbReference type="ChEBI" id="CHEBI:15378"/>
        <dbReference type="ChEBI" id="CHEBI:72998"/>
        <dbReference type="ChEBI" id="CHEBI:72999"/>
    </reaction>
    <physiologicalReaction direction="left-to-right" evidence="33">
        <dbReference type="Rhea" id="RHEA:41224"/>
    </physiologicalReaction>
</comment>
<sequence length="513" mass="56531">MASTMGEINSDNRGISWSIGGDSILSTTVTLPNIFREFNSNLTGYSTATGDKDSPGARLNRAVSDAKSGDMTNQAKELIRMMQSDPTINFEQDWKLLTLFIGSNDLCHFCEDTQLYSPENFLNNIKATLDLLKEKVPRVLVNLVSPIDIVPLKEMFSNPNLTCQDDALRQVCPCLHSAAAGSQELASITEATVNYQKRIRELMASGQYESTDFTVALDPFLESFSLPRTKEGLPDVKYFAPNCFHFSRMAHVCLATGTWNMLLEPIHKRPTRYDLQESVDLKCPDEDNQFLRTYGNSIEISGTLLQCRNFPSPTNPSSVHALTPADIDVVAALGDSLTAGSGIVTRPGNLSGMETQFRGLSFSGGGDGSLVNVTTLPNIIREFNKNLLGFAVNTGEASSGDAFLNQAVPRAQAKDFLNQVKTLVQKMTDDSRINLADHWKVITVLIGNSDFCDFCTDKQEYTTEKFLGHLRSGLDYLQAQVPKALVNLVDFMSPDIMRQVFIGNPDCPTENAR</sequence>
<evidence type="ECO:0000256" key="28">
    <source>
        <dbReference type="ARBA" id="ARBA00047459"/>
    </source>
</evidence>
<evidence type="ECO:0000256" key="6">
    <source>
        <dbReference type="ARBA" id="ARBA00015133"/>
    </source>
</evidence>
<comment type="function">
    <text evidence="24">Calcium-independent membrane-associated phospholipase that catalyzes complete diacylation of phospholipids by hydrolyzing both sn-1 and sn-2 fatty acyl chains attached to the glycerol backbone (phospholipase B activity). Has dual phospholipase and lysophospholipase activities toward diacylphospholipids. Preferentially cleaves sn-2 ester bonds over sn-1 bonds. Acts as a lipase toward glycerolipid substrates. Hydrolyzes fatty acyl chains of diacylglycerols with preference for the sn-2 position and of triacylglycerols with not positional selectivity. May also hydrolyze long chain retinyl esters such as retinyl palmitate. May contribute to digestion of dietary phospholipids, glycerolipids and retinoids, facilitating lipid absorption at the brush border.</text>
</comment>
<evidence type="ECO:0000256" key="3">
    <source>
        <dbReference type="ARBA" id="ARBA00013274"/>
    </source>
</evidence>
<evidence type="ECO:0000256" key="42">
    <source>
        <dbReference type="ARBA" id="ARBA00048872"/>
    </source>
</evidence>
<keyword evidence="12" id="KW-1133">Transmembrane helix</keyword>
<keyword evidence="11" id="KW-0378">Hydrolase</keyword>
<evidence type="ECO:0000256" key="36">
    <source>
        <dbReference type="ARBA" id="ARBA00048386"/>
    </source>
</evidence>
<evidence type="ECO:0000256" key="9">
    <source>
        <dbReference type="ARBA" id="ARBA00022729"/>
    </source>
</evidence>
<reference evidence="48" key="1">
    <citation type="submission" date="2025-08" db="UniProtKB">
        <authorList>
            <consortium name="RefSeq"/>
        </authorList>
    </citation>
    <scope>IDENTIFICATION</scope>
</reference>
<evidence type="ECO:0000256" key="19">
    <source>
        <dbReference type="ARBA" id="ARBA00023422"/>
    </source>
</evidence>
<evidence type="ECO:0000256" key="43">
    <source>
        <dbReference type="ARBA" id="ARBA00048939"/>
    </source>
</evidence>
<comment type="catalytic activity">
    <reaction evidence="27">
        <text>1-(9Z-octadecenoyl)-glycerol + H2O = glycerol + (9Z)-octadecenoate + H(+)</text>
        <dbReference type="Rhea" id="RHEA:38487"/>
        <dbReference type="ChEBI" id="CHEBI:15377"/>
        <dbReference type="ChEBI" id="CHEBI:15378"/>
        <dbReference type="ChEBI" id="CHEBI:17754"/>
        <dbReference type="ChEBI" id="CHEBI:30823"/>
        <dbReference type="ChEBI" id="CHEBI:75342"/>
    </reaction>
    <physiologicalReaction direction="left-to-right" evidence="27">
        <dbReference type="Rhea" id="RHEA:38488"/>
    </physiologicalReaction>
</comment>
<comment type="catalytic activity">
    <reaction evidence="35">
        <text>1-octadecanoyl-2-(9Z,12Z)-octadecadienoyl-sn-glycerol + H2O = 1-octadecanoyl-sn-glycerol + (9Z,12Z)-octadecadienoate + H(+)</text>
        <dbReference type="Rhea" id="RHEA:40927"/>
        <dbReference type="ChEBI" id="CHEBI:15377"/>
        <dbReference type="ChEBI" id="CHEBI:15378"/>
        <dbReference type="ChEBI" id="CHEBI:30245"/>
        <dbReference type="ChEBI" id="CHEBI:75550"/>
        <dbReference type="ChEBI" id="CHEBI:77097"/>
    </reaction>
    <physiologicalReaction direction="left-to-right" evidence="35">
        <dbReference type="Rhea" id="RHEA:40928"/>
    </physiologicalReaction>
</comment>
<evidence type="ECO:0000256" key="44">
    <source>
        <dbReference type="ARBA" id="ARBA00049363"/>
    </source>
</evidence>
<keyword evidence="9" id="KW-0732">Signal</keyword>
<evidence type="ECO:0000256" key="38">
    <source>
        <dbReference type="ARBA" id="ARBA00048613"/>
    </source>
</evidence>
<comment type="catalytic activity">
    <reaction evidence="39">
        <text>1-hexadecanoyl-sn-glycero-3-phosphocholine + H2O = sn-glycerol 3-phosphocholine + hexadecanoate + H(+)</text>
        <dbReference type="Rhea" id="RHEA:40435"/>
        <dbReference type="ChEBI" id="CHEBI:7896"/>
        <dbReference type="ChEBI" id="CHEBI:15377"/>
        <dbReference type="ChEBI" id="CHEBI:15378"/>
        <dbReference type="ChEBI" id="CHEBI:16870"/>
        <dbReference type="ChEBI" id="CHEBI:72998"/>
    </reaction>
    <physiologicalReaction direction="left-to-right" evidence="39">
        <dbReference type="Rhea" id="RHEA:40436"/>
    </physiologicalReaction>
</comment>
<evidence type="ECO:0000256" key="11">
    <source>
        <dbReference type="ARBA" id="ARBA00022801"/>
    </source>
</evidence>
<keyword evidence="14" id="KW-0472">Membrane</keyword>
<keyword evidence="15" id="KW-0325">Glycoprotein</keyword>
<gene>
    <name evidence="48" type="primary">LOC132537449</name>
</gene>
<accession>A0ABM3X1V1</accession>
<evidence type="ECO:0000256" key="7">
    <source>
        <dbReference type="ARBA" id="ARBA00022475"/>
    </source>
</evidence>
<evidence type="ECO:0000313" key="47">
    <source>
        <dbReference type="Proteomes" id="UP001652624"/>
    </source>
</evidence>
<dbReference type="InterPro" id="IPR008265">
    <property type="entry name" value="Lipase_GDSL_AS"/>
</dbReference>
<dbReference type="EC" id="3.1.1.5" evidence="3"/>
<evidence type="ECO:0000256" key="18">
    <source>
        <dbReference type="ARBA" id="ARBA00023408"/>
    </source>
</evidence>
<evidence type="ECO:0000256" key="25">
    <source>
        <dbReference type="ARBA" id="ARBA00047324"/>
    </source>
</evidence>
<organism evidence="47 48">
    <name type="scientific">Erinaceus europaeus</name>
    <name type="common">Western European hedgehog</name>
    <dbReference type="NCBI Taxonomy" id="9365"/>
    <lineage>
        <taxon>Eukaryota</taxon>
        <taxon>Metazoa</taxon>
        <taxon>Chordata</taxon>
        <taxon>Craniata</taxon>
        <taxon>Vertebrata</taxon>
        <taxon>Euteleostomi</taxon>
        <taxon>Mammalia</taxon>
        <taxon>Eutheria</taxon>
        <taxon>Laurasiatheria</taxon>
        <taxon>Eulipotyphla</taxon>
        <taxon>Erinaceidae</taxon>
        <taxon>Erinaceinae</taxon>
        <taxon>Erinaceus</taxon>
    </lineage>
</organism>
<comment type="catalytic activity">
    <reaction evidence="25">
        <text>1-hexadecanoyl-2-(9Z)-octadecenoyl-3-octadecanoyl-sn-glycerol + H2O = 2-(9Z-octadecenoyl)-3-octadecanoyl-sn-glycerol + hexadecanoate + H(+)</text>
        <dbReference type="Rhea" id="RHEA:41107"/>
        <dbReference type="ChEBI" id="CHEBI:7896"/>
        <dbReference type="ChEBI" id="CHEBI:15377"/>
        <dbReference type="ChEBI" id="CHEBI:15378"/>
        <dbReference type="ChEBI" id="CHEBI:75558"/>
        <dbReference type="ChEBI" id="CHEBI:77623"/>
    </reaction>
    <physiologicalReaction direction="left-to-right" evidence="25">
        <dbReference type="Rhea" id="RHEA:41108"/>
    </physiologicalReaction>
</comment>
<evidence type="ECO:0000256" key="32">
    <source>
        <dbReference type="ARBA" id="ARBA00048058"/>
    </source>
</evidence>
<dbReference type="CDD" id="cd01824">
    <property type="entry name" value="Phospholipase_B_like"/>
    <property type="match status" value="2"/>
</dbReference>
<comment type="catalytic activity">
    <reaction evidence="29">
        <text>2,3-di-(9Z)-octadecenoyl-sn-glycerol + H2O = 3-(9Z-octadecenoyl)-sn-glycerol + (9Z)-octadecenoate + H(+)</text>
        <dbReference type="Rhea" id="RHEA:42604"/>
        <dbReference type="ChEBI" id="CHEBI:15377"/>
        <dbReference type="ChEBI" id="CHEBI:15378"/>
        <dbReference type="ChEBI" id="CHEBI:30823"/>
        <dbReference type="ChEBI" id="CHEBI:75824"/>
        <dbReference type="ChEBI" id="CHEBI:75938"/>
    </reaction>
    <physiologicalReaction direction="left-to-right" evidence="29">
        <dbReference type="Rhea" id="RHEA:42605"/>
    </physiologicalReaction>
</comment>
<evidence type="ECO:0000256" key="8">
    <source>
        <dbReference type="ARBA" id="ARBA00022692"/>
    </source>
</evidence>
<evidence type="ECO:0000256" key="33">
    <source>
        <dbReference type="ARBA" id="ARBA00048227"/>
    </source>
</evidence>
<dbReference type="InterPro" id="IPR038885">
    <property type="entry name" value="PLB1"/>
</dbReference>
<dbReference type="InterPro" id="IPR001087">
    <property type="entry name" value="GDSL"/>
</dbReference>
<comment type="catalytic activity">
    <reaction evidence="31">
        <text>a 1-O-alkyl-2-acyl-sn-glycero-3-phosphocholine + H2O = a 1-O-alkyl-sn-glycero-3-phosphocholine + a fatty acid + H(+)</text>
        <dbReference type="Rhea" id="RHEA:36231"/>
        <dbReference type="ChEBI" id="CHEBI:15377"/>
        <dbReference type="ChEBI" id="CHEBI:15378"/>
        <dbReference type="ChEBI" id="CHEBI:28868"/>
        <dbReference type="ChEBI" id="CHEBI:30909"/>
        <dbReference type="ChEBI" id="CHEBI:36702"/>
        <dbReference type="EC" id="3.1.1.4"/>
    </reaction>
    <physiologicalReaction direction="left-to-right" evidence="31">
        <dbReference type="Rhea" id="RHEA:36232"/>
    </physiologicalReaction>
</comment>
<evidence type="ECO:0000256" key="10">
    <source>
        <dbReference type="ARBA" id="ARBA00022737"/>
    </source>
</evidence>
<comment type="catalytic activity">
    <reaction evidence="43">
        <text>1-hexadecanoyl-2-(9Z)-octadecenoyl-3-octadecanoyl-sn-glycerol + H2O = 1-hexadecanoyl-3-octadecanoyl-sn-glycerol + (9Z)-octadecenoate + H(+)</text>
        <dbReference type="Rhea" id="RHEA:41103"/>
        <dbReference type="ChEBI" id="CHEBI:15377"/>
        <dbReference type="ChEBI" id="CHEBI:15378"/>
        <dbReference type="ChEBI" id="CHEBI:30823"/>
        <dbReference type="ChEBI" id="CHEBI:77623"/>
        <dbReference type="ChEBI" id="CHEBI:77624"/>
    </reaction>
    <physiologicalReaction direction="left-to-right" evidence="43">
        <dbReference type="Rhea" id="RHEA:41104"/>
    </physiologicalReaction>
</comment>
<comment type="subcellular location">
    <subcellularLocation>
        <location evidence="1">Apical cell membrane</location>
        <topology evidence="1">Single-pass type I membrane protein</topology>
    </subcellularLocation>
</comment>
<keyword evidence="8" id="KW-0812">Transmembrane</keyword>
<evidence type="ECO:0000256" key="45">
    <source>
        <dbReference type="ARBA" id="ARBA00049372"/>
    </source>
</evidence>
<evidence type="ECO:0000256" key="12">
    <source>
        <dbReference type="ARBA" id="ARBA00022989"/>
    </source>
</evidence>
<comment type="catalytic activity">
    <reaction evidence="30">
        <text>1-hexadecanoyl-2-(9Z-octadecenoyl)-sn-glycero-3-phospho-(1'-sn-glycerol) + H2O = 1-hexadecanoyl-sn-glycero-3-phospho-(1'-sn-glycerol) + (9Z)-octadecenoate + H(+)</text>
        <dbReference type="Rhea" id="RHEA:40919"/>
        <dbReference type="ChEBI" id="CHEBI:15377"/>
        <dbReference type="ChEBI" id="CHEBI:15378"/>
        <dbReference type="ChEBI" id="CHEBI:30823"/>
        <dbReference type="ChEBI" id="CHEBI:72841"/>
        <dbReference type="ChEBI" id="CHEBI:75158"/>
    </reaction>
    <physiologicalReaction direction="left-to-right" evidence="30">
        <dbReference type="Rhea" id="RHEA:40920"/>
    </physiologicalReaction>
</comment>
<comment type="catalytic activity">
    <reaction evidence="38">
        <text>1-hexadecanoyl-2-(9Z-octadecenoyl)-sn-glycero-3-phosphoethanolamine + H2O = 1-hexadecanoyl-sn-glycero-3-phosphoethanolamine + (9Z)-octadecenoate + H(+)</text>
        <dbReference type="Rhea" id="RHEA:40911"/>
        <dbReference type="ChEBI" id="CHEBI:15377"/>
        <dbReference type="ChEBI" id="CHEBI:15378"/>
        <dbReference type="ChEBI" id="CHEBI:30823"/>
        <dbReference type="ChEBI" id="CHEBI:73004"/>
        <dbReference type="ChEBI" id="CHEBI:73007"/>
    </reaction>
    <physiologicalReaction direction="left-to-right" evidence="38">
        <dbReference type="Rhea" id="RHEA:40912"/>
    </physiologicalReaction>
</comment>
<evidence type="ECO:0000256" key="20">
    <source>
        <dbReference type="ARBA" id="ARBA00029723"/>
    </source>
</evidence>
<evidence type="ECO:0000256" key="24">
    <source>
        <dbReference type="ARBA" id="ARBA00045916"/>
    </source>
</evidence>
<comment type="catalytic activity">
    <reaction evidence="34">
        <text>1-hexadecanoyl-2-(9Z,12Z-octadecadienoyl)-sn-glycero-3-phosphocholine + H2O = 2-(9Z,12Z-octadecadienoyl)-sn-glycero-3-phosphocholine + hexadecanoate + H(+)</text>
        <dbReference type="Rhea" id="RHEA:40971"/>
        <dbReference type="ChEBI" id="CHEBI:7896"/>
        <dbReference type="ChEBI" id="CHEBI:15377"/>
        <dbReference type="ChEBI" id="CHEBI:15378"/>
        <dbReference type="ChEBI" id="CHEBI:73002"/>
        <dbReference type="ChEBI" id="CHEBI:76084"/>
    </reaction>
    <physiologicalReaction direction="left-to-right" evidence="34">
        <dbReference type="Rhea" id="RHEA:40972"/>
    </physiologicalReaction>
</comment>
<comment type="catalytic activity">
    <reaction evidence="37">
        <text>a 1-acyl-sn-glycero-3-phosphocholine + H2O = sn-glycerol 3-phosphocholine + a fatty acid + H(+)</text>
        <dbReference type="Rhea" id="RHEA:15177"/>
        <dbReference type="ChEBI" id="CHEBI:15377"/>
        <dbReference type="ChEBI" id="CHEBI:15378"/>
        <dbReference type="ChEBI" id="CHEBI:16870"/>
        <dbReference type="ChEBI" id="CHEBI:28868"/>
        <dbReference type="ChEBI" id="CHEBI:58168"/>
        <dbReference type="EC" id="3.1.1.5"/>
    </reaction>
    <physiologicalReaction direction="left-to-right" evidence="37">
        <dbReference type="Rhea" id="RHEA:15178"/>
    </physiologicalReaction>
</comment>
<dbReference type="InterPro" id="IPR035547">
    <property type="entry name" value="Phospholipase_B"/>
</dbReference>
<evidence type="ECO:0000256" key="41">
    <source>
        <dbReference type="ARBA" id="ARBA00048869"/>
    </source>
</evidence>
<dbReference type="Pfam" id="PF00657">
    <property type="entry name" value="Lipase_GDSL"/>
    <property type="match status" value="2"/>
</dbReference>
<keyword evidence="7" id="KW-1003">Cell membrane</keyword>
<dbReference type="PANTHER" id="PTHR21325:SF31">
    <property type="entry name" value="GH22081P-RELATED"/>
    <property type="match status" value="1"/>
</dbReference>
<dbReference type="GeneID" id="132537449"/>
<evidence type="ECO:0000256" key="15">
    <source>
        <dbReference type="ARBA" id="ARBA00023180"/>
    </source>
</evidence>
<keyword evidence="13" id="KW-0443">Lipid metabolism</keyword>
<evidence type="ECO:0000256" key="39">
    <source>
        <dbReference type="ARBA" id="ARBA00048656"/>
    </source>
</evidence>
<dbReference type="Gene3D" id="3.40.50.1110">
    <property type="entry name" value="SGNH hydrolase"/>
    <property type="match status" value="2"/>
</dbReference>
<comment type="catalytic activity">
    <reaction evidence="28">
        <text>1-hexadecanoyl-2-(9Z)-octadecenoyl-3-octadecanoyl-sn-glycerol + H2O = 1-hexadecanoyl-2-(9Z-octadecenoyl)-sn-glycerol + octadecanoate + H(+)</text>
        <dbReference type="Rhea" id="RHEA:41111"/>
        <dbReference type="ChEBI" id="CHEBI:15377"/>
        <dbReference type="ChEBI" id="CHEBI:15378"/>
        <dbReference type="ChEBI" id="CHEBI:25629"/>
        <dbReference type="ChEBI" id="CHEBI:75466"/>
        <dbReference type="ChEBI" id="CHEBI:77623"/>
    </reaction>
    <physiologicalReaction direction="left-to-right" evidence="28">
        <dbReference type="Rhea" id="RHEA:41112"/>
    </physiologicalReaction>
</comment>
<evidence type="ECO:0000256" key="46">
    <source>
        <dbReference type="ARBA" id="ARBA00049461"/>
    </source>
</evidence>
<evidence type="ECO:0000256" key="35">
    <source>
        <dbReference type="ARBA" id="ARBA00048374"/>
    </source>
</evidence>
<evidence type="ECO:0000313" key="48">
    <source>
        <dbReference type="RefSeq" id="XP_060042774.1"/>
    </source>
</evidence>
<evidence type="ECO:0000256" key="1">
    <source>
        <dbReference type="ARBA" id="ARBA00004247"/>
    </source>
</evidence>
<comment type="catalytic activity">
    <reaction evidence="46">
        <text>2-(9Z-octadecenoyl)-glycerol + H2O = glycerol + (9Z)-octadecenoate + H(+)</text>
        <dbReference type="Rhea" id="RHEA:38491"/>
        <dbReference type="ChEBI" id="CHEBI:15377"/>
        <dbReference type="ChEBI" id="CHEBI:15378"/>
        <dbReference type="ChEBI" id="CHEBI:17754"/>
        <dbReference type="ChEBI" id="CHEBI:30823"/>
        <dbReference type="ChEBI" id="CHEBI:73990"/>
    </reaction>
    <physiologicalReaction direction="left-to-right" evidence="46">
        <dbReference type="Rhea" id="RHEA:38492"/>
    </physiologicalReaction>
</comment>
<evidence type="ECO:0000256" key="4">
    <source>
        <dbReference type="ARBA" id="ARBA00013278"/>
    </source>
</evidence>
<protein>
    <recommendedName>
        <fullName evidence="6">Phospholipase B1, membrane-associated</fullName>
        <ecNumber evidence="5">3.1.1.3</ecNumber>
        <ecNumber evidence="4">3.1.1.4</ecNumber>
        <ecNumber evidence="3">3.1.1.5</ecNumber>
    </recommendedName>
    <alternativeName>
        <fullName evidence="20">Lysophospholipase</fullName>
    </alternativeName>
    <alternativeName>
        <fullName evidence="21">Phospholipase A2</fullName>
    </alternativeName>
    <alternativeName>
        <fullName evidence="23">Phospholipase B/lipase</fullName>
    </alternativeName>
    <alternativeName>
        <fullName evidence="22">Triacylglycerol lipase</fullName>
    </alternativeName>
</protein>
<comment type="catalytic activity">
    <reaction evidence="17">
        <text>a triacylglycerol + H2O = a diacylglycerol + a fatty acid + H(+)</text>
        <dbReference type="Rhea" id="RHEA:12044"/>
        <dbReference type="ChEBI" id="CHEBI:15377"/>
        <dbReference type="ChEBI" id="CHEBI:15378"/>
        <dbReference type="ChEBI" id="CHEBI:17855"/>
        <dbReference type="ChEBI" id="CHEBI:18035"/>
        <dbReference type="ChEBI" id="CHEBI:28868"/>
        <dbReference type="EC" id="3.1.1.3"/>
    </reaction>
    <physiologicalReaction direction="left-to-right" evidence="17">
        <dbReference type="Rhea" id="RHEA:12045"/>
    </physiologicalReaction>
</comment>
<keyword evidence="10" id="KW-0677">Repeat</keyword>
<evidence type="ECO:0000256" key="31">
    <source>
        <dbReference type="ARBA" id="ARBA00048049"/>
    </source>
</evidence>
<keyword evidence="16" id="KW-1208">Phospholipid metabolism</keyword>
<dbReference type="EC" id="3.1.1.3" evidence="5"/>
<comment type="catalytic activity">
    <reaction evidence="19">
        <text>a 1,2-diacyl-sn-glycero-3-phosphocholine + H2O = a 1-acyl-sn-glycero-3-phosphocholine + a fatty acid + H(+)</text>
        <dbReference type="Rhea" id="RHEA:15801"/>
        <dbReference type="ChEBI" id="CHEBI:15377"/>
        <dbReference type="ChEBI" id="CHEBI:15378"/>
        <dbReference type="ChEBI" id="CHEBI:28868"/>
        <dbReference type="ChEBI" id="CHEBI:57643"/>
        <dbReference type="ChEBI" id="CHEBI:58168"/>
        <dbReference type="EC" id="3.1.1.4"/>
    </reaction>
    <physiologicalReaction direction="left-to-right" evidence="19">
        <dbReference type="Rhea" id="RHEA:15802"/>
    </physiologicalReaction>
</comment>
<evidence type="ECO:0000256" key="40">
    <source>
        <dbReference type="ARBA" id="ARBA00048699"/>
    </source>
</evidence>
<evidence type="ECO:0000256" key="16">
    <source>
        <dbReference type="ARBA" id="ARBA00023264"/>
    </source>
</evidence>
<comment type="catalytic activity">
    <reaction evidence="36">
        <text>1,2,3-tri-(9Z-octadecenoyl)-glycerol + H2O = di-(9Z)-octadecenoylglycerol + (9Z)-octadecenoate + H(+)</text>
        <dbReference type="Rhea" id="RHEA:38575"/>
        <dbReference type="ChEBI" id="CHEBI:15377"/>
        <dbReference type="ChEBI" id="CHEBI:15378"/>
        <dbReference type="ChEBI" id="CHEBI:30823"/>
        <dbReference type="ChEBI" id="CHEBI:53753"/>
        <dbReference type="ChEBI" id="CHEBI:75945"/>
    </reaction>
    <physiologicalReaction direction="left-to-right" evidence="36">
        <dbReference type="Rhea" id="RHEA:38576"/>
    </physiologicalReaction>
</comment>
<dbReference type="RefSeq" id="XP_060042774.1">
    <property type="nucleotide sequence ID" value="XM_060186791.1"/>
</dbReference>
<dbReference type="EC" id="3.1.1.4" evidence="4"/>
<dbReference type="PANTHER" id="PTHR21325">
    <property type="entry name" value="PHOSPHOLIPASE B, PLB1"/>
    <property type="match status" value="1"/>
</dbReference>
<comment type="catalytic activity">
    <reaction evidence="18">
        <text>1-hexadecanoyl-2-(9Z,12Z-octadecadienoyl)-sn-glycero-3-phosphocholine + H2O = (9Z,12Z)-octadecadienoate + 1-hexadecanoyl-sn-glycero-3-phosphocholine + H(+)</text>
        <dbReference type="Rhea" id="RHEA:40811"/>
        <dbReference type="ChEBI" id="CHEBI:15377"/>
        <dbReference type="ChEBI" id="CHEBI:15378"/>
        <dbReference type="ChEBI" id="CHEBI:30245"/>
        <dbReference type="ChEBI" id="CHEBI:72998"/>
        <dbReference type="ChEBI" id="CHEBI:73002"/>
    </reaction>
    <physiologicalReaction direction="left-to-right" evidence="18">
        <dbReference type="Rhea" id="RHEA:40812"/>
    </physiologicalReaction>
</comment>
<evidence type="ECO:0000256" key="2">
    <source>
        <dbReference type="ARBA" id="ARBA00009979"/>
    </source>
</evidence>
<dbReference type="Proteomes" id="UP001652624">
    <property type="component" value="Chromosome 3"/>
</dbReference>
<dbReference type="InterPro" id="IPR036514">
    <property type="entry name" value="SGNH_hydro_sf"/>
</dbReference>
<evidence type="ECO:0000256" key="34">
    <source>
        <dbReference type="ARBA" id="ARBA00048362"/>
    </source>
</evidence>
<evidence type="ECO:0000256" key="14">
    <source>
        <dbReference type="ARBA" id="ARBA00023136"/>
    </source>
</evidence>
<comment type="catalytic activity">
    <reaction evidence="41">
        <text>1,3-dihexadecanoyl-2-(9Z-octadecenoyl)glycerol + H2O = 1,3-dihexadecanoylglycerol + (9Z)-octadecenoate + H(+)</text>
        <dbReference type="Rhea" id="RHEA:40983"/>
        <dbReference type="ChEBI" id="CHEBI:15377"/>
        <dbReference type="ChEBI" id="CHEBI:15378"/>
        <dbReference type="ChEBI" id="CHEBI:30823"/>
        <dbReference type="ChEBI" id="CHEBI:75688"/>
        <dbReference type="ChEBI" id="CHEBI:77619"/>
    </reaction>
    <physiologicalReaction direction="left-to-right" evidence="41">
        <dbReference type="Rhea" id="RHEA:40984"/>
    </physiologicalReaction>
</comment>
<comment type="catalytic activity">
    <reaction evidence="26">
        <text>1,3-dihexadecanoyl-2-(9Z-octadecenoyl)glycerol + H2O = 1-hexadecanoyl-2-(9Z-octadecenoyl)-glycerol + hexadecanoate + H(+)</text>
        <dbReference type="Rhea" id="RHEA:40979"/>
        <dbReference type="ChEBI" id="CHEBI:7896"/>
        <dbReference type="ChEBI" id="CHEBI:15377"/>
        <dbReference type="ChEBI" id="CHEBI:15378"/>
        <dbReference type="ChEBI" id="CHEBI:75585"/>
        <dbReference type="ChEBI" id="CHEBI:75688"/>
    </reaction>
    <physiologicalReaction direction="left-to-right" evidence="26">
        <dbReference type="Rhea" id="RHEA:40980"/>
    </physiologicalReaction>
</comment>
<evidence type="ECO:0000256" key="30">
    <source>
        <dbReference type="ARBA" id="ARBA00048015"/>
    </source>
</evidence>
<evidence type="ECO:0000256" key="21">
    <source>
        <dbReference type="ARBA" id="ARBA00031182"/>
    </source>
</evidence>
<evidence type="ECO:0000256" key="17">
    <source>
        <dbReference type="ARBA" id="ARBA00023369"/>
    </source>
</evidence>
<comment type="catalytic activity">
    <reaction evidence="32">
        <text>1,2-di-(9Z-octadecenoyl)-sn-glycero-3-phosphocholine + H2O = 1-(9Z-octadecenoyl)-sn-glycero-3-phosphocholine + (9Z)-octadecenoate + H(+)</text>
        <dbReference type="Rhea" id="RHEA:40923"/>
        <dbReference type="ChEBI" id="CHEBI:15377"/>
        <dbReference type="ChEBI" id="CHEBI:15378"/>
        <dbReference type="ChEBI" id="CHEBI:28610"/>
        <dbReference type="ChEBI" id="CHEBI:30823"/>
        <dbReference type="ChEBI" id="CHEBI:74669"/>
    </reaction>
    <physiologicalReaction direction="left-to-right" evidence="32">
        <dbReference type="Rhea" id="RHEA:40924"/>
    </physiologicalReaction>
</comment>
<evidence type="ECO:0000256" key="22">
    <source>
        <dbReference type="ARBA" id="ARBA00031485"/>
    </source>
</evidence>
<evidence type="ECO:0000256" key="26">
    <source>
        <dbReference type="ARBA" id="ARBA00047363"/>
    </source>
</evidence>
<keyword evidence="47" id="KW-1185">Reference proteome</keyword>
<evidence type="ECO:0000256" key="27">
    <source>
        <dbReference type="ARBA" id="ARBA00047438"/>
    </source>
</evidence>
<comment type="similarity">
    <text evidence="2">Belongs to the 'GDSL' lipolytic enzyme family. Phospholipase B1 subfamily.</text>
</comment>
<name>A0ABM3X1V1_ERIEU</name>
<evidence type="ECO:0000256" key="5">
    <source>
        <dbReference type="ARBA" id="ARBA00013279"/>
    </source>
</evidence>
<dbReference type="PROSITE" id="PS01098">
    <property type="entry name" value="LIPASE_GDSL_SER"/>
    <property type="match status" value="1"/>
</dbReference>
<evidence type="ECO:0000256" key="23">
    <source>
        <dbReference type="ARBA" id="ARBA00033022"/>
    </source>
</evidence>
<dbReference type="SUPFAM" id="SSF52266">
    <property type="entry name" value="SGNH hydrolase"/>
    <property type="match status" value="2"/>
</dbReference>
<evidence type="ECO:0000256" key="29">
    <source>
        <dbReference type="ARBA" id="ARBA00048011"/>
    </source>
</evidence>
<proteinExistence type="inferred from homology"/>
<comment type="catalytic activity">
    <reaction evidence="45">
        <text>1,3-di-(9Z-octadecenoyl)-glycerol + H2O = 1-(9Z-octadecenoyl)-glycerol + (9Z)-octadecenoate + H(+)</text>
        <dbReference type="Rhea" id="RHEA:39939"/>
        <dbReference type="ChEBI" id="CHEBI:15377"/>
        <dbReference type="ChEBI" id="CHEBI:15378"/>
        <dbReference type="ChEBI" id="CHEBI:30823"/>
        <dbReference type="ChEBI" id="CHEBI:75342"/>
        <dbReference type="ChEBI" id="CHEBI:75735"/>
    </reaction>
    <physiologicalReaction direction="left-to-right" evidence="45">
        <dbReference type="Rhea" id="RHEA:39940"/>
    </physiologicalReaction>
</comment>